<keyword evidence="1" id="KW-0645">Protease</keyword>
<dbReference type="EMBL" id="EU979492">
    <property type="protein sequence ID" value="ACH48195.1"/>
    <property type="molecule type" value="mRNA"/>
</dbReference>
<proteinExistence type="evidence at transcript level"/>
<reference evidence="1" key="1">
    <citation type="submission" date="2008-07" db="EMBL/GenBank/DDBJ databases">
        <title>Venomics of the spider Ornithoctonus huwena based on transcriptomic versus proteomic analysis.</title>
        <authorList>
            <person name="Jiang L."/>
            <person name="Peng L."/>
            <person name="Liang S."/>
        </authorList>
    </citation>
    <scope>NUCLEOTIDE SEQUENCE</scope>
</reference>
<sequence length="44" mass="4698">MAVKKKIIKVNSCLPRSLCVHSVDRRVSVLQSPLGGLGKTSGFS</sequence>
<evidence type="ECO:0000313" key="1">
    <source>
        <dbReference type="EMBL" id="ACH48195.1"/>
    </source>
</evidence>
<keyword evidence="1" id="KW-0378">Hydrolase</keyword>
<organism evidence="1">
    <name type="scientific">Cyriopagopus schmidti</name>
    <name type="common">Chinese bird spider</name>
    <name type="synonym">Haplopelma schmidti</name>
    <dbReference type="NCBI Taxonomy" id="29017"/>
    <lineage>
        <taxon>Eukaryota</taxon>
        <taxon>Metazoa</taxon>
        <taxon>Ecdysozoa</taxon>
        <taxon>Arthropoda</taxon>
        <taxon>Chelicerata</taxon>
        <taxon>Arachnida</taxon>
        <taxon>Araneae</taxon>
        <taxon>Mygalomorphae</taxon>
        <taxon>Avicularoidea</taxon>
        <taxon>Theraphosidae</taxon>
        <taxon>Cyriopagopus</taxon>
    </lineage>
</organism>
<dbReference type="AlphaFoldDB" id="B5M6E1"/>
<keyword evidence="1" id="KW-0482">Metalloprotease</keyword>
<name>B5M6E1_CYRSC</name>
<dbReference type="GO" id="GO:0008237">
    <property type="term" value="F:metallopeptidase activity"/>
    <property type="evidence" value="ECO:0007669"/>
    <property type="project" value="UniProtKB-KW"/>
</dbReference>
<dbReference type="GO" id="GO:0006508">
    <property type="term" value="P:proteolysis"/>
    <property type="evidence" value="ECO:0007669"/>
    <property type="project" value="UniProtKB-KW"/>
</dbReference>
<protein>
    <submittedName>
        <fullName evidence="1">Meprin A metalloprotease</fullName>
    </submittedName>
</protein>
<accession>B5M6E1</accession>